<dbReference type="EMBL" id="QGGR01000001">
    <property type="protein sequence ID" value="PWK52382.1"/>
    <property type="molecule type" value="Genomic_DNA"/>
</dbReference>
<name>A0A316FVN9_9ACTN</name>
<dbReference type="Proteomes" id="UP000245697">
    <property type="component" value="Unassembled WGS sequence"/>
</dbReference>
<feature type="domain" description="DUF397" evidence="1">
    <location>
        <begin position="7"/>
        <end position="55"/>
    </location>
</feature>
<dbReference type="AlphaFoldDB" id="A0A316FVN9"/>
<sequence length="63" mass="6922">MRDTTTAWQRSSYCATSGCVEVAQVDGTVRLRDSKNPELPALIFTPAEWNGFQDRVLASGETS</sequence>
<dbReference type="OrthoDB" id="3298239at2"/>
<accession>A0A316FVN9</accession>
<reference evidence="2 3" key="1">
    <citation type="submission" date="2018-05" db="EMBL/GenBank/DDBJ databases">
        <title>Genomic Encyclopedia of Archaeal and Bacterial Type Strains, Phase II (KMG-II): from individual species to whole genera.</title>
        <authorList>
            <person name="Goeker M."/>
        </authorList>
    </citation>
    <scope>NUCLEOTIDE SEQUENCE [LARGE SCALE GENOMIC DNA]</scope>
    <source>
        <strain evidence="2 3">DSM 45184</strain>
    </source>
</reference>
<proteinExistence type="predicted"/>
<gene>
    <name evidence="2" type="ORF">BC793_101391</name>
</gene>
<dbReference type="RefSeq" id="WP_109588771.1">
    <property type="nucleotide sequence ID" value="NZ_BONA01000017.1"/>
</dbReference>
<evidence type="ECO:0000313" key="2">
    <source>
        <dbReference type="EMBL" id="PWK52382.1"/>
    </source>
</evidence>
<protein>
    <submittedName>
        <fullName evidence="2">Uncharacterized protein DUF397</fullName>
    </submittedName>
</protein>
<evidence type="ECO:0000259" key="1">
    <source>
        <dbReference type="Pfam" id="PF04149"/>
    </source>
</evidence>
<dbReference type="Pfam" id="PF04149">
    <property type="entry name" value="DUF397"/>
    <property type="match status" value="1"/>
</dbReference>
<keyword evidence="3" id="KW-1185">Reference proteome</keyword>
<comment type="caution">
    <text evidence="2">The sequence shown here is derived from an EMBL/GenBank/DDBJ whole genome shotgun (WGS) entry which is preliminary data.</text>
</comment>
<dbReference type="InterPro" id="IPR007278">
    <property type="entry name" value="DUF397"/>
</dbReference>
<evidence type="ECO:0000313" key="3">
    <source>
        <dbReference type="Proteomes" id="UP000245697"/>
    </source>
</evidence>
<organism evidence="2 3">
    <name type="scientific">Actinoplanes xinjiangensis</name>
    <dbReference type="NCBI Taxonomy" id="512350"/>
    <lineage>
        <taxon>Bacteria</taxon>
        <taxon>Bacillati</taxon>
        <taxon>Actinomycetota</taxon>
        <taxon>Actinomycetes</taxon>
        <taxon>Micromonosporales</taxon>
        <taxon>Micromonosporaceae</taxon>
        <taxon>Actinoplanes</taxon>
    </lineage>
</organism>